<dbReference type="Gene3D" id="3.40.190.290">
    <property type="match status" value="1"/>
</dbReference>
<dbReference type="PANTHER" id="PTHR30537">
    <property type="entry name" value="HTH-TYPE TRANSCRIPTIONAL REGULATOR"/>
    <property type="match status" value="1"/>
</dbReference>
<evidence type="ECO:0000256" key="2">
    <source>
        <dbReference type="ARBA" id="ARBA00023015"/>
    </source>
</evidence>
<keyword evidence="4" id="KW-0804">Transcription</keyword>
<keyword evidence="7" id="KW-1185">Reference proteome</keyword>
<evidence type="ECO:0000256" key="3">
    <source>
        <dbReference type="ARBA" id="ARBA00023125"/>
    </source>
</evidence>
<dbReference type="InterPro" id="IPR000847">
    <property type="entry name" value="LysR_HTH_N"/>
</dbReference>
<dbReference type="InterPro" id="IPR005119">
    <property type="entry name" value="LysR_subst-bd"/>
</dbReference>
<dbReference type="AlphaFoldDB" id="A0A9X1UKG3"/>
<dbReference type="SUPFAM" id="SSF53850">
    <property type="entry name" value="Periplasmic binding protein-like II"/>
    <property type="match status" value="2"/>
</dbReference>
<evidence type="ECO:0000313" key="6">
    <source>
        <dbReference type="EMBL" id="MCG5073976.1"/>
    </source>
</evidence>
<keyword evidence="3" id="KW-0238">DNA-binding</keyword>
<dbReference type="InterPro" id="IPR058163">
    <property type="entry name" value="LysR-type_TF_proteobact-type"/>
</dbReference>
<evidence type="ECO:0000256" key="1">
    <source>
        <dbReference type="ARBA" id="ARBA00009437"/>
    </source>
</evidence>
<comment type="caution">
    <text evidence="6">The sequence shown here is derived from an EMBL/GenBank/DDBJ whole genome shotgun (WGS) entry which is preliminary data.</text>
</comment>
<dbReference type="GO" id="GO:0003700">
    <property type="term" value="F:DNA-binding transcription factor activity"/>
    <property type="evidence" value="ECO:0007669"/>
    <property type="project" value="InterPro"/>
</dbReference>
<keyword evidence="2" id="KW-0805">Transcription regulation</keyword>
<organism evidence="6 7">
    <name type="scientific">Paraburkholderia tagetis</name>
    <dbReference type="NCBI Taxonomy" id="2913261"/>
    <lineage>
        <taxon>Bacteria</taxon>
        <taxon>Pseudomonadati</taxon>
        <taxon>Pseudomonadota</taxon>
        <taxon>Betaproteobacteria</taxon>
        <taxon>Burkholderiales</taxon>
        <taxon>Burkholderiaceae</taxon>
        <taxon>Paraburkholderia</taxon>
    </lineage>
</organism>
<feature type="domain" description="HTH lysR-type" evidence="5">
    <location>
        <begin position="1"/>
        <end position="60"/>
    </location>
</feature>
<dbReference type="SUPFAM" id="SSF46785">
    <property type="entry name" value="Winged helix' DNA-binding domain"/>
    <property type="match status" value="1"/>
</dbReference>
<sequence>MKTSTDELLVFVTVIDAGSITAAAEKLEQTVSGVSRALTRLEKQLGVALILRTTRRLQLTEEGELFLERARTILAAMEDAEEAVARHRERPSGRLRVDAATPFMLHCIVPHMAAFAARFPEIQLELTSNERIVDLLEQRVDIAIRIGTLQDSTLHARALGVSRRRVVASPAYLAAHGTPRTLAQLREHRLIGFTAPVQLNRWPLSGARRLDVNATSAMTARSSATSSVAAQASLLDDAEAEVEAEVKAEAAPEGFAIHPALAASSGETIRQLALAGAGVACLSDFMTAADRAAGRLVTLLDDALVAERQPIHAVYYRSAALAARVQCFLAFIGGRLENQA</sequence>
<dbReference type="InterPro" id="IPR036388">
    <property type="entry name" value="WH-like_DNA-bd_sf"/>
</dbReference>
<comment type="similarity">
    <text evidence="1">Belongs to the LysR transcriptional regulatory family.</text>
</comment>
<dbReference type="Gene3D" id="1.10.10.10">
    <property type="entry name" value="Winged helix-like DNA-binding domain superfamily/Winged helix DNA-binding domain"/>
    <property type="match status" value="1"/>
</dbReference>
<dbReference type="Pfam" id="PF03466">
    <property type="entry name" value="LysR_substrate"/>
    <property type="match status" value="2"/>
</dbReference>
<evidence type="ECO:0000256" key="4">
    <source>
        <dbReference type="ARBA" id="ARBA00023163"/>
    </source>
</evidence>
<evidence type="ECO:0000313" key="7">
    <source>
        <dbReference type="Proteomes" id="UP001139308"/>
    </source>
</evidence>
<dbReference type="GO" id="GO:0043565">
    <property type="term" value="F:sequence-specific DNA binding"/>
    <property type="evidence" value="ECO:0007669"/>
    <property type="project" value="TreeGrafter"/>
</dbReference>
<dbReference type="PROSITE" id="PS50931">
    <property type="entry name" value="HTH_LYSR"/>
    <property type="match status" value="1"/>
</dbReference>
<dbReference type="Pfam" id="PF00126">
    <property type="entry name" value="HTH_1"/>
    <property type="match status" value="1"/>
</dbReference>
<dbReference type="EMBL" id="JAKLJA010000007">
    <property type="protein sequence ID" value="MCG5073976.1"/>
    <property type="molecule type" value="Genomic_DNA"/>
</dbReference>
<dbReference type="PANTHER" id="PTHR30537:SF20">
    <property type="entry name" value="TRANSCRIPTIONAL REGULATORY PROTEIN"/>
    <property type="match status" value="1"/>
</dbReference>
<dbReference type="InterPro" id="IPR036390">
    <property type="entry name" value="WH_DNA-bd_sf"/>
</dbReference>
<dbReference type="Gene3D" id="3.40.190.10">
    <property type="entry name" value="Periplasmic binding protein-like II"/>
    <property type="match status" value="2"/>
</dbReference>
<name>A0A9X1UKG3_9BURK</name>
<accession>A0A9X1UKG3</accession>
<dbReference type="Proteomes" id="UP001139308">
    <property type="component" value="Unassembled WGS sequence"/>
</dbReference>
<protein>
    <submittedName>
        <fullName evidence="6">LysR substrate-binding domain-containing protein</fullName>
    </submittedName>
</protein>
<dbReference type="GO" id="GO:0006351">
    <property type="term" value="P:DNA-templated transcription"/>
    <property type="evidence" value="ECO:0007669"/>
    <property type="project" value="TreeGrafter"/>
</dbReference>
<gene>
    <name evidence="6" type="ORF">L5014_11495</name>
</gene>
<proteinExistence type="inferred from homology"/>
<dbReference type="RefSeq" id="WP_238463746.1">
    <property type="nucleotide sequence ID" value="NZ_JAKLJA010000007.1"/>
</dbReference>
<dbReference type="FunFam" id="1.10.10.10:FF:000001">
    <property type="entry name" value="LysR family transcriptional regulator"/>
    <property type="match status" value="1"/>
</dbReference>
<reference evidence="6" key="1">
    <citation type="submission" date="2022-01" db="EMBL/GenBank/DDBJ databases">
        <title>Genome sequence and assembly of Parabukholderia sp. RG36.</title>
        <authorList>
            <person name="Chhetri G."/>
        </authorList>
    </citation>
    <scope>NUCLEOTIDE SEQUENCE</scope>
    <source>
        <strain evidence="6">RG36</strain>
    </source>
</reference>
<evidence type="ECO:0000259" key="5">
    <source>
        <dbReference type="PROSITE" id="PS50931"/>
    </source>
</evidence>